<reference evidence="1 2" key="1">
    <citation type="journal article" date="2022" name="Front. Microbiol.">
        <title>Male-killing mechanisms vary between Spiroplasma species.</title>
        <authorList>
            <person name="Arai H."/>
            <person name="Inoue M."/>
            <person name="Kageyama D."/>
        </authorList>
    </citation>
    <scope>NUCLEOTIDE SEQUENCE [LARGE SCALE GENOMIC DNA]</scope>
    <source>
        <strain evidence="2">sHm</strain>
    </source>
</reference>
<evidence type="ECO:0008006" key="3">
    <source>
        <dbReference type="Google" id="ProtNLM"/>
    </source>
</evidence>
<proteinExistence type="predicted"/>
<sequence length="47" mass="5689">MFIDSLQKLLLNMLSYTYNYNRNFEGADYDDKGKPKNKGFSPFMYYF</sequence>
<keyword evidence="2" id="KW-1185">Reference proteome</keyword>
<name>A0ABM8BRX9_9MOLU</name>
<organism evidence="1 2">
    <name type="scientific">Spiroplasma ixodetis</name>
    <dbReference type="NCBI Taxonomy" id="2141"/>
    <lineage>
        <taxon>Bacteria</taxon>
        <taxon>Bacillati</taxon>
        <taxon>Mycoplasmatota</taxon>
        <taxon>Mollicutes</taxon>
        <taxon>Entomoplasmatales</taxon>
        <taxon>Spiroplasmataceae</taxon>
        <taxon>Spiroplasma</taxon>
    </lineage>
</organism>
<protein>
    <recommendedName>
        <fullName evidence="3">Spiroplasmavirus-related protein</fullName>
    </recommendedName>
</protein>
<evidence type="ECO:0000313" key="1">
    <source>
        <dbReference type="EMBL" id="BDT02612.1"/>
    </source>
</evidence>
<gene>
    <name evidence="1" type="ORF">SHM_02580</name>
</gene>
<evidence type="ECO:0000313" key="2">
    <source>
        <dbReference type="Proteomes" id="UP001163387"/>
    </source>
</evidence>
<dbReference type="EMBL" id="AP026933">
    <property type="protein sequence ID" value="BDT02612.1"/>
    <property type="molecule type" value="Genomic_DNA"/>
</dbReference>
<dbReference type="Proteomes" id="UP001163387">
    <property type="component" value="Chromosome"/>
</dbReference>
<accession>A0ABM8BRX9</accession>